<organism evidence="1 2">
    <name type="scientific">Adhaeribacter arboris</name>
    <dbReference type="NCBI Taxonomy" id="2072846"/>
    <lineage>
        <taxon>Bacteria</taxon>
        <taxon>Pseudomonadati</taxon>
        <taxon>Bacteroidota</taxon>
        <taxon>Cytophagia</taxon>
        <taxon>Cytophagales</taxon>
        <taxon>Hymenobacteraceae</taxon>
        <taxon>Adhaeribacter</taxon>
    </lineage>
</organism>
<keyword evidence="2" id="KW-1185">Reference proteome</keyword>
<dbReference type="AlphaFoldDB" id="A0A2T2YLP7"/>
<dbReference type="RefSeq" id="WP_106932573.1">
    <property type="nucleotide sequence ID" value="NZ_PYFT01000001.1"/>
</dbReference>
<evidence type="ECO:0000313" key="1">
    <source>
        <dbReference type="EMBL" id="PSR56395.1"/>
    </source>
</evidence>
<evidence type="ECO:0000313" key="2">
    <source>
        <dbReference type="Proteomes" id="UP000240357"/>
    </source>
</evidence>
<comment type="caution">
    <text evidence="1">The sequence shown here is derived from an EMBL/GenBank/DDBJ whole genome shotgun (WGS) entry which is preliminary data.</text>
</comment>
<dbReference type="Proteomes" id="UP000240357">
    <property type="component" value="Unassembled WGS sequence"/>
</dbReference>
<protein>
    <submittedName>
        <fullName evidence="1">Uncharacterized protein</fullName>
    </submittedName>
</protein>
<sequence length="84" mass="10031">MRVIIDSIRRIKPPEDKREFFGQLYDNSGHLLKSRELISTFTHKNGWWQWQVHLSNLDHEGNKEGSCLTYQEAWAHMKDYLDQG</sequence>
<dbReference type="EMBL" id="PYFT01000001">
    <property type="protein sequence ID" value="PSR56395.1"/>
    <property type="molecule type" value="Genomic_DNA"/>
</dbReference>
<accession>A0A2T2YLP7</accession>
<reference evidence="1 2" key="1">
    <citation type="submission" date="2018-03" db="EMBL/GenBank/DDBJ databases">
        <title>Adhaeribacter sp. HMF7605 Genome sequencing and assembly.</title>
        <authorList>
            <person name="Kang H."/>
            <person name="Kang J."/>
            <person name="Cha I."/>
            <person name="Kim H."/>
            <person name="Joh K."/>
        </authorList>
    </citation>
    <scope>NUCLEOTIDE SEQUENCE [LARGE SCALE GENOMIC DNA]</scope>
    <source>
        <strain evidence="1 2">HMF7605</strain>
    </source>
</reference>
<proteinExistence type="predicted"/>
<name>A0A2T2YLP7_9BACT</name>
<gene>
    <name evidence="1" type="ORF">AHMF7605_24295</name>
</gene>